<sequence>MHNTVITINARVHGANAYHGYIIGLPTLPSVWGFLHATGLGVSESLSQEVNFEAFSVAYKDFSLLGRCSLSQNEIRYSGMVKKANFNPPIIERPKSTFEVSVVIYTEHSDLLTPEGILKELSNKLDGSRFSGGTVELLDINISDSYEKALSLVDENSFWICDYNAENKHDDDRFGEMPPNEKIKLLEDLTSVKLKYKFRNEDSDTNWYLPLINGYKGITEPKVKPFSRQGYPHMFAEPVIGIYRARLARSVKNILKKVEDLDSLGLIFTNESSSDSFCIKSST</sequence>
<reference evidence="1" key="1">
    <citation type="submission" date="2023-06" db="EMBL/GenBank/DDBJ databases">
        <title>Genomic Diversity of Vibrio spp. and Metagenomic Analysis of Pathogens in Florida Gulf Coastal Waters Following Hurricane Ian.</title>
        <authorList>
            <person name="Brumfield K.D."/>
        </authorList>
    </citation>
    <scope>NUCLEOTIDE SEQUENCE</scope>
    <source>
        <strain evidence="1">WBS2B-138</strain>
    </source>
</reference>
<evidence type="ECO:0000313" key="1">
    <source>
        <dbReference type="EMBL" id="MDS1821511.1"/>
    </source>
</evidence>
<proteinExistence type="predicted"/>
<dbReference type="InterPro" id="IPR013398">
    <property type="entry name" value="CRISPR-assoc_prot_Csy2"/>
</dbReference>
<name>A0AAW8Q102_VIBPH</name>
<dbReference type="Pfam" id="PF09614">
    <property type="entry name" value="Cas_Csy2"/>
    <property type="match status" value="1"/>
</dbReference>
<dbReference type="Proteomes" id="UP001253193">
    <property type="component" value="Unassembled WGS sequence"/>
</dbReference>
<organism evidence="1 2">
    <name type="scientific">Vibrio parahaemolyticus</name>
    <dbReference type="NCBI Taxonomy" id="670"/>
    <lineage>
        <taxon>Bacteria</taxon>
        <taxon>Pseudomonadati</taxon>
        <taxon>Pseudomonadota</taxon>
        <taxon>Gammaproteobacteria</taxon>
        <taxon>Vibrionales</taxon>
        <taxon>Vibrionaceae</taxon>
        <taxon>Vibrio</taxon>
    </lineage>
</organism>
<dbReference type="EMBL" id="JAUHGG010000003">
    <property type="protein sequence ID" value="MDS1821511.1"/>
    <property type="molecule type" value="Genomic_DNA"/>
</dbReference>
<dbReference type="RefSeq" id="WP_311020410.1">
    <property type="nucleotide sequence ID" value="NZ_JAUHGG010000003.1"/>
</dbReference>
<protein>
    <submittedName>
        <fullName evidence="1">Type I-F CRISPR-associated protein Csy2</fullName>
    </submittedName>
</protein>
<comment type="caution">
    <text evidence="1">The sequence shown here is derived from an EMBL/GenBank/DDBJ whole genome shotgun (WGS) entry which is preliminary data.</text>
</comment>
<accession>A0AAW8Q102</accession>
<gene>
    <name evidence="1" type="ORF">QX249_12635</name>
</gene>
<evidence type="ECO:0000313" key="2">
    <source>
        <dbReference type="Proteomes" id="UP001253193"/>
    </source>
</evidence>
<dbReference type="AlphaFoldDB" id="A0AAW8Q102"/>